<accession>A0A074Z9Z1</accession>
<dbReference type="SUPFAM" id="SSF53474">
    <property type="entry name" value="alpha/beta-Hydrolases"/>
    <property type="match status" value="1"/>
</dbReference>
<dbReference type="InterPro" id="IPR005152">
    <property type="entry name" value="Lipase_secreted"/>
</dbReference>
<evidence type="ECO:0000313" key="3">
    <source>
        <dbReference type="Proteomes" id="UP000030641"/>
    </source>
</evidence>
<dbReference type="HOGENOM" id="CLU_029538_2_0_1"/>
<keyword evidence="3" id="KW-1185">Reference proteome</keyword>
<keyword evidence="1" id="KW-0378">Hydrolase</keyword>
<dbReference type="PANTHER" id="PTHR34853">
    <property type="match status" value="1"/>
</dbReference>
<dbReference type="RefSeq" id="XP_013344122.1">
    <property type="nucleotide sequence ID" value="XM_013488668.1"/>
</dbReference>
<evidence type="ECO:0000256" key="1">
    <source>
        <dbReference type="ARBA" id="ARBA00022801"/>
    </source>
</evidence>
<dbReference type="GO" id="GO:0016042">
    <property type="term" value="P:lipid catabolic process"/>
    <property type="evidence" value="ECO:0007669"/>
    <property type="project" value="InterPro"/>
</dbReference>
<dbReference type="InParanoid" id="A0A074Z9Z1"/>
<name>A0A074Z9Z1_AURSE</name>
<dbReference type="OMA" id="VHYERAN"/>
<dbReference type="Gene3D" id="3.40.50.1820">
    <property type="entry name" value="alpha/beta hydrolase"/>
    <property type="match status" value="2"/>
</dbReference>
<dbReference type="Pfam" id="PF03583">
    <property type="entry name" value="LIP"/>
    <property type="match status" value="1"/>
</dbReference>
<organism evidence="2 3">
    <name type="scientific">Aureobasidium subglaciale (strain EXF-2481)</name>
    <name type="common">Aureobasidium pullulans var. subglaciale</name>
    <dbReference type="NCBI Taxonomy" id="1043005"/>
    <lineage>
        <taxon>Eukaryota</taxon>
        <taxon>Fungi</taxon>
        <taxon>Dikarya</taxon>
        <taxon>Ascomycota</taxon>
        <taxon>Pezizomycotina</taxon>
        <taxon>Dothideomycetes</taxon>
        <taxon>Dothideomycetidae</taxon>
        <taxon>Dothideales</taxon>
        <taxon>Saccotheciaceae</taxon>
        <taxon>Aureobasidium</taxon>
    </lineage>
</organism>
<proteinExistence type="predicted"/>
<dbReference type="AlphaFoldDB" id="A0A074Z9Z1"/>
<evidence type="ECO:0000313" key="2">
    <source>
        <dbReference type="EMBL" id="KEQ95591.1"/>
    </source>
</evidence>
<gene>
    <name evidence="2" type="ORF">AUEXF2481DRAFT_29027</name>
</gene>
<dbReference type="EMBL" id="KL584758">
    <property type="protein sequence ID" value="KEQ95591.1"/>
    <property type="molecule type" value="Genomic_DNA"/>
</dbReference>
<dbReference type="Proteomes" id="UP000030641">
    <property type="component" value="Unassembled WGS sequence"/>
</dbReference>
<sequence length="313" mass="32643">MPLKINCAPSYTLQTGSNTTYAGTEGIEAALIAAALDQGYIVNSPDWEGPKSVFVAGIEAGQASLDSIRAASKSGSLTSISPFAKVQMWGYSGGAFASAWAAERQASYASEIPFVAMAIGGITPNVVKVFDTLNKGTFAGISAAGFLGLGNAYTDFDAYVQSSLIPERGCCFQPGWISTLTSSRDRQSSTLNPIVNTTITNRATMGRHGTPSMPIFAYKAVAGEISPIADTDALVQQFCNAGVSVTYVRDPFGEHFTQAATSTGDVLNFLADRFNGVSISGCSIRSEFLDALDPGAPGRLGVSLTQVLLNALG</sequence>
<protein>
    <submittedName>
        <fullName evidence="2">Uncharacterized protein</fullName>
    </submittedName>
</protein>
<dbReference type="OrthoDB" id="2373480at2759"/>
<dbReference type="GO" id="GO:0004806">
    <property type="term" value="F:triacylglycerol lipase activity"/>
    <property type="evidence" value="ECO:0007669"/>
    <property type="project" value="InterPro"/>
</dbReference>
<reference evidence="2 3" key="1">
    <citation type="journal article" date="2014" name="BMC Genomics">
        <title>Genome sequencing of four Aureobasidium pullulans varieties: biotechnological potential, stress tolerance, and description of new species.</title>
        <authorList>
            <person name="Gostin Ar C."/>
            <person name="Ohm R.A."/>
            <person name="Kogej T."/>
            <person name="Sonjak S."/>
            <person name="Turk M."/>
            <person name="Zajc J."/>
            <person name="Zalar P."/>
            <person name="Grube M."/>
            <person name="Sun H."/>
            <person name="Han J."/>
            <person name="Sharma A."/>
            <person name="Chiniquy J."/>
            <person name="Ngan C.Y."/>
            <person name="Lipzen A."/>
            <person name="Barry K."/>
            <person name="Grigoriev I.V."/>
            <person name="Gunde-Cimerman N."/>
        </authorList>
    </citation>
    <scope>NUCLEOTIDE SEQUENCE [LARGE SCALE GENOMIC DNA]</scope>
    <source>
        <strain evidence="2 3">EXF-2481</strain>
    </source>
</reference>
<dbReference type="PANTHER" id="PTHR34853:SF5">
    <property type="entry name" value="LIP-DOMAIN-CONTAINING PROTEIN-RELATED"/>
    <property type="match status" value="1"/>
</dbReference>
<dbReference type="GeneID" id="25363851"/>
<dbReference type="InterPro" id="IPR029058">
    <property type="entry name" value="AB_hydrolase_fold"/>
</dbReference>